<dbReference type="PANTHER" id="PTHR44313:SF1">
    <property type="entry name" value="DNAJ HOMOLOG SUBFAMILY C MEMBER 17"/>
    <property type="match status" value="1"/>
</dbReference>
<dbReference type="EMBL" id="LR784590">
    <property type="protein sequence ID" value="CAB3238856.1"/>
    <property type="molecule type" value="mRNA"/>
</dbReference>
<organism evidence="11">
    <name type="scientific">Phallusia mammillata</name>
    <dbReference type="NCBI Taxonomy" id="59560"/>
    <lineage>
        <taxon>Eukaryota</taxon>
        <taxon>Metazoa</taxon>
        <taxon>Chordata</taxon>
        <taxon>Tunicata</taxon>
        <taxon>Ascidiacea</taxon>
        <taxon>Phlebobranchia</taxon>
        <taxon>Ascidiidae</taxon>
        <taxon>Phallusia</taxon>
    </lineage>
</organism>
<comment type="subcellular location">
    <subcellularLocation>
        <location evidence="2">Cytoplasm</location>
    </subcellularLocation>
    <subcellularLocation>
        <location evidence="1">Nucleus</location>
    </subcellularLocation>
</comment>
<keyword evidence="5" id="KW-0539">Nucleus</keyword>
<dbReference type="GO" id="GO:0000390">
    <property type="term" value="P:spliceosomal complex disassembly"/>
    <property type="evidence" value="ECO:0007669"/>
    <property type="project" value="TreeGrafter"/>
</dbReference>
<dbReference type="SUPFAM" id="SSF54928">
    <property type="entry name" value="RNA-binding domain, RBD"/>
    <property type="match status" value="1"/>
</dbReference>
<sequence length="318" mass="35616">MPPTNQKKDDLMKLDLYKLLNINEDATQKQVKKAYRKKALECHPDKNPDNPKAAALFHQLSEALKILSDVGARAAYDHVRKAKKAAQERTDKLDVKRKKVKLDLEAREQAAEAAAKQQDKKQAKNTLKQEIERLRDEGSRILEEEQIKMRDQLKKERLAAQANLMRKSEAARLKLKWKAKKDTDENGGYSRDILMKMFSKYCDVTALILSKKPGGAIIEMENSKAAKLALSAELGLTSNPLRITWLSGDLGDETAPSNSDEDTNSRTQGGGKESDPVVQVEKSSSIAPPADTDDFESAVLLRMKMAQEKKRKLNTGES</sequence>
<evidence type="ECO:0000256" key="9">
    <source>
        <dbReference type="SAM" id="MobiDB-lite"/>
    </source>
</evidence>
<dbReference type="GO" id="GO:0005737">
    <property type="term" value="C:cytoplasm"/>
    <property type="evidence" value="ECO:0007669"/>
    <property type="project" value="UniProtKB-SubCell"/>
</dbReference>
<dbReference type="InterPro" id="IPR034254">
    <property type="entry name" value="DNAJC17_RRM"/>
</dbReference>
<keyword evidence="4" id="KW-0143">Chaperone</keyword>
<dbReference type="SMART" id="SM00271">
    <property type="entry name" value="DnaJ"/>
    <property type="match status" value="1"/>
</dbReference>
<dbReference type="SUPFAM" id="SSF46565">
    <property type="entry name" value="Chaperone J-domain"/>
    <property type="match status" value="1"/>
</dbReference>
<evidence type="ECO:0000259" key="10">
    <source>
        <dbReference type="PROSITE" id="PS50076"/>
    </source>
</evidence>
<dbReference type="InterPro" id="IPR035979">
    <property type="entry name" value="RBD_domain_sf"/>
</dbReference>
<dbReference type="GO" id="GO:0005681">
    <property type="term" value="C:spliceosomal complex"/>
    <property type="evidence" value="ECO:0007669"/>
    <property type="project" value="TreeGrafter"/>
</dbReference>
<dbReference type="InterPro" id="IPR052094">
    <property type="entry name" value="Pre-mRNA-splicing_ERAD"/>
</dbReference>
<reference evidence="11" key="1">
    <citation type="submission" date="2020-04" db="EMBL/GenBank/DDBJ databases">
        <authorList>
            <person name="Neveu A P."/>
        </authorList>
    </citation>
    <scope>NUCLEOTIDE SEQUENCE</scope>
    <source>
        <tissue evidence="11">Whole embryo</tissue>
    </source>
</reference>
<evidence type="ECO:0000256" key="6">
    <source>
        <dbReference type="ARBA" id="ARBA00053783"/>
    </source>
</evidence>
<gene>
    <name evidence="11" type="primary">Dnajc17</name>
</gene>
<proteinExistence type="evidence at transcript level"/>
<dbReference type="Pfam" id="PF00226">
    <property type="entry name" value="DnaJ"/>
    <property type="match status" value="1"/>
</dbReference>
<evidence type="ECO:0000313" key="11">
    <source>
        <dbReference type="EMBL" id="CAB3238856.1"/>
    </source>
</evidence>
<feature type="region of interest" description="Disordered" evidence="9">
    <location>
        <begin position="247"/>
        <end position="294"/>
    </location>
</feature>
<feature type="domain" description="J" evidence="10">
    <location>
        <begin position="15"/>
        <end position="80"/>
    </location>
</feature>
<accession>A0A6F9DAL5</accession>
<keyword evidence="3" id="KW-0963">Cytoplasm</keyword>
<dbReference type="InterPro" id="IPR001623">
    <property type="entry name" value="DnaJ_domain"/>
</dbReference>
<evidence type="ECO:0000256" key="3">
    <source>
        <dbReference type="ARBA" id="ARBA00022490"/>
    </source>
</evidence>
<comment type="function">
    <text evidence="6">May negatively affect PAX8-induced thyroglobulin/TG transcription.</text>
</comment>
<evidence type="ECO:0000256" key="1">
    <source>
        <dbReference type="ARBA" id="ARBA00004123"/>
    </source>
</evidence>
<feature type="coiled-coil region" evidence="8">
    <location>
        <begin position="106"/>
        <end position="170"/>
    </location>
</feature>
<protein>
    <recommendedName>
        <fullName evidence="7">DnaJ homolog subfamily C member 17</fullName>
    </recommendedName>
</protein>
<evidence type="ECO:0000256" key="5">
    <source>
        <dbReference type="ARBA" id="ARBA00023242"/>
    </source>
</evidence>
<dbReference type="GO" id="GO:0003676">
    <property type="term" value="F:nucleic acid binding"/>
    <property type="evidence" value="ECO:0007669"/>
    <property type="project" value="InterPro"/>
</dbReference>
<evidence type="ECO:0000256" key="8">
    <source>
        <dbReference type="SAM" id="Coils"/>
    </source>
</evidence>
<dbReference type="FunFam" id="1.10.287.110:FF:000059">
    <property type="entry name" value="dnaJ homolog subfamily C member 17"/>
    <property type="match status" value="1"/>
</dbReference>
<dbReference type="CDD" id="cd06257">
    <property type="entry name" value="DnaJ"/>
    <property type="match status" value="1"/>
</dbReference>
<evidence type="ECO:0000256" key="2">
    <source>
        <dbReference type="ARBA" id="ARBA00004496"/>
    </source>
</evidence>
<evidence type="ECO:0000256" key="7">
    <source>
        <dbReference type="ARBA" id="ARBA00074360"/>
    </source>
</evidence>
<dbReference type="CDD" id="cd12429">
    <property type="entry name" value="RRM_DNAJC17"/>
    <property type="match status" value="1"/>
</dbReference>
<dbReference type="InterPro" id="IPR012677">
    <property type="entry name" value="Nucleotide-bd_a/b_plait_sf"/>
</dbReference>
<dbReference type="Gene3D" id="3.30.70.330">
    <property type="match status" value="1"/>
</dbReference>
<keyword evidence="8" id="KW-0175">Coiled coil</keyword>
<evidence type="ECO:0000256" key="4">
    <source>
        <dbReference type="ARBA" id="ARBA00023186"/>
    </source>
</evidence>
<dbReference type="PANTHER" id="PTHR44313">
    <property type="entry name" value="DNAJ HOMOLOG SUBFAMILY C MEMBER 17"/>
    <property type="match status" value="1"/>
</dbReference>
<name>A0A6F9DAL5_9ASCI</name>
<dbReference type="Gene3D" id="1.10.287.110">
    <property type="entry name" value="DnaJ domain"/>
    <property type="match status" value="1"/>
</dbReference>
<dbReference type="InterPro" id="IPR036869">
    <property type="entry name" value="J_dom_sf"/>
</dbReference>
<dbReference type="PROSITE" id="PS50076">
    <property type="entry name" value="DNAJ_2"/>
    <property type="match status" value="1"/>
</dbReference>
<dbReference type="PRINTS" id="PR00625">
    <property type="entry name" value="JDOMAIN"/>
</dbReference>
<dbReference type="AlphaFoldDB" id="A0A6F9DAL5"/>